<sequence>MKTPKAAPSDDAPITKAGKADRRHLRGQASAQRIIDTTIRLIAEDGMAAVTMQRIAGEIGSSNALVVFHFGTKEKLFRAVLEYLNDQFARLWQETVRQPDLSAAGRIVAALDCARHFRSRHPDWVSVWVLFGSDRQTLQLDRQISLPNDRAYLAETRALLAEVAREGGHAGVDTETLAEGLNYLVQGAWYWDTFNPDQVRSDALQKTAMTLLREAFPGSFPLLG</sequence>
<feature type="DNA-binding region" description="H-T-H motif" evidence="5">
    <location>
        <begin position="51"/>
        <end position="70"/>
    </location>
</feature>
<keyword evidence="3 5" id="KW-0238">DNA-binding</keyword>
<dbReference type="EMBL" id="WHSB02000003">
    <property type="protein sequence ID" value="MCQ4630002.1"/>
    <property type="molecule type" value="Genomic_DNA"/>
</dbReference>
<dbReference type="InterPro" id="IPR050109">
    <property type="entry name" value="HTH-type_TetR-like_transc_reg"/>
</dbReference>
<feature type="region of interest" description="Disordered" evidence="6">
    <location>
        <begin position="1"/>
        <end position="29"/>
    </location>
</feature>
<dbReference type="InterPro" id="IPR001647">
    <property type="entry name" value="HTH_TetR"/>
</dbReference>
<dbReference type="Proteomes" id="UP000996601">
    <property type="component" value="Unassembled WGS sequence"/>
</dbReference>
<keyword evidence="4" id="KW-0804">Transcription</keyword>
<dbReference type="Gene3D" id="1.10.357.10">
    <property type="entry name" value="Tetracycline Repressor, domain 2"/>
    <property type="match status" value="1"/>
</dbReference>
<dbReference type="RefSeq" id="WP_256116212.1">
    <property type="nucleotide sequence ID" value="NZ_WHSB02000003.1"/>
</dbReference>
<organism evidence="8 9">
    <name type="scientific">Shinella lacus</name>
    <dbReference type="NCBI Taxonomy" id="2654216"/>
    <lineage>
        <taxon>Bacteria</taxon>
        <taxon>Pseudomonadati</taxon>
        <taxon>Pseudomonadota</taxon>
        <taxon>Alphaproteobacteria</taxon>
        <taxon>Hyphomicrobiales</taxon>
        <taxon>Rhizobiaceae</taxon>
        <taxon>Shinella</taxon>
    </lineage>
</organism>
<dbReference type="PANTHER" id="PTHR30055">
    <property type="entry name" value="HTH-TYPE TRANSCRIPTIONAL REGULATOR RUTR"/>
    <property type="match status" value="1"/>
</dbReference>
<dbReference type="PROSITE" id="PS50977">
    <property type="entry name" value="HTH_TETR_2"/>
    <property type="match status" value="1"/>
</dbReference>
<dbReference type="SUPFAM" id="SSF48498">
    <property type="entry name" value="Tetracyclin repressor-like, C-terminal domain"/>
    <property type="match status" value="1"/>
</dbReference>
<keyword evidence="9" id="KW-1185">Reference proteome</keyword>
<dbReference type="SUPFAM" id="SSF46689">
    <property type="entry name" value="Homeodomain-like"/>
    <property type="match status" value="1"/>
</dbReference>
<proteinExistence type="predicted"/>
<feature type="domain" description="HTH tetR-type" evidence="7">
    <location>
        <begin position="28"/>
        <end position="88"/>
    </location>
</feature>
<evidence type="ECO:0000256" key="1">
    <source>
        <dbReference type="ARBA" id="ARBA00022491"/>
    </source>
</evidence>
<evidence type="ECO:0000313" key="9">
    <source>
        <dbReference type="Proteomes" id="UP000996601"/>
    </source>
</evidence>
<dbReference type="Pfam" id="PF13977">
    <property type="entry name" value="TetR_C_6"/>
    <property type="match status" value="1"/>
</dbReference>
<protein>
    <submittedName>
        <fullName evidence="8">TetR/AcrR family transcriptional regulator</fullName>
    </submittedName>
</protein>
<evidence type="ECO:0000256" key="4">
    <source>
        <dbReference type="ARBA" id="ARBA00023163"/>
    </source>
</evidence>
<keyword evidence="1" id="KW-0678">Repressor</keyword>
<evidence type="ECO:0000256" key="2">
    <source>
        <dbReference type="ARBA" id="ARBA00023015"/>
    </source>
</evidence>
<evidence type="ECO:0000256" key="3">
    <source>
        <dbReference type="ARBA" id="ARBA00023125"/>
    </source>
</evidence>
<evidence type="ECO:0000313" key="8">
    <source>
        <dbReference type="EMBL" id="MCQ4630002.1"/>
    </source>
</evidence>
<evidence type="ECO:0000259" key="7">
    <source>
        <dbReference type="PROSITE" id="PS50977"/>
    </source>
</evidence>
<dbReference type="PANTHER" id="PTHR30055:SF234">
    <property type="entry name" value="HTH-TYPE TRANSCRIPTIONAL REGULATOR BETI"/>
    <property type="match status" value="1"/>
</dbReference>
<dbReference type="InterPro" id="IPR009057">
    <property type="entry name" value="Homeodomain-like_sf"/>
</dbReference>
<accession>A0ABT1R487</accession>
<comment type="caution">
    <text evidence="8">The sequence shown here is derived from an EMBL/GenBank/DDBJ whole genome shotgun (WGS) entry which is preliminary data.</text>
</comment>
<gene>
    <name evidence="8" type="ORF">GB927_008160</name>
</gene>
<keyword evidence="2" id="KW-0805">Transcription regulation</keyword>
<dbReference type="Pfam" id="PF00440">
    <property type="entry name" value="TetR_N"/>
    <property type="match status" value="1"/>
</dbReference>
<dbReference type="InterPro" id="IPR036271">
    <property type="entry name" value="Tet_transcr_reg_TetR-rel_C_sf"/>
</dbReference>
<name>A0ABT1R487_9HYPH</name>
<evidence type="ECO:0000256" key="6">
    <source>
        <dbReference type="SAM" id="MobiDB-lite"/>
    </source>
</evidence>
<reference evidence="8" key="1">
    <citation type="submission" date="2021-07" db="EMBL/GenBank/DDBJ databases">
        <title>Shinella sp. nov., a novel member of the genus Shinella from water.</title>
        <authorList>
            <person name="Deng Y."/>
        </authorList>
    </citation>
    <scope>NUCLEOTIDE SEQUENCE</scope>
    <source>
        <strain evidence="8">CPCC 100929</strain>
    </source>
</reference>
<dbReference type="InterPro" id="IPR039538">
    <property type="entry name" value="BetI_C"/>
</dbReference>
<evidence type="ECO:0000256" key="5">
    <source>
        <dbReference type="PROSITE-ProRule" id="PRU00335"/>
    </source>
</evidence>